<accession>A0ABT5STP9</accession>
<keyword evidence="3" id="KW-1185">Reference proteome</keyword>
<dbReference type="Proteomes" id="UP001300763">
    <property type="component" value="Unassembled WGS sequence"/>
</dbReference>
<feature type="region of interest" description="Disordered" evidence="1">
    <location>
        <begin position="1"/>
        <end position="58"/>
    </location>
</feature>
<gene>
    <name evidence="2" type="ORF">PGB27_12415</name>
</gene>
<name>A0ABT5STP9_9PSEU</name>
<dbReference type="EMBL" id="JAQZAO010000005">
    <property type="protein sequence ID" value="MDD7966144.1"/>
    <property type="molecule type" value="Genomic_DNA"/>
</dbReference>
<sequence>MPAVATHHEHHHQRADQHEETDQERLDRHSGERQADDEDRERNRVQGQMLALHGVPFL</sequence>
<comment type="caution">
    <text evidence="2">The sequence shown here is derived from an EMBL/GenBank/DDBJ whole genome shotgun (WGS) entry which is preliminary data.</text>
</comment>
<organism evidence="2 3">
    <name type="scientific">Actinomycetospora lemnae</name>
    <dbReference type="NCBI Taxonomy" id="3019891"/>
    <lineage>
        <taxon>Bacteria</taxon>
        <taxon>Bacillati</taxon>
        <taxon>Actinomycetota</taxon>
        <taxon>Actinomycetes</taxon>
        <taxon>Pseudonocardiales</taxon>
        <taxon>Pseudonocardiaceae</taxon>
        <taxon>Actinomycetospora</taxon>
    </lineage>
</organism>
<feature type="compositionally biased region" description="Basic and acidic residues" evidence="1">
    <location>
        <begin position="14"/>
        <end position="44"/>
    </location>
</feature>
<proteinExistence type="predicted"/>
<protein>
    <submittedName>
        <fullName evidence="2">Uncharacterized protein</fullName>
    </submittedName>
</protein>
<evidence type="ECO:0000313" key="3">
    <source>
        <dbReference type="Proteomes" id="UP001300763"/>
    </source>
</evidence>
<evidence type="ECO:0000256" key="1">
    <source>
        <dbReference type="SAM" id="MobiDB-lite"/>
    </source>
</evidence>
<dbReference type="RefSeq" id="WP_274201111.1">
    <property type="nucleotide sequence ID" value="NZ_JAQZAO010000005.1"/>
</dbReference>
<reference evidence="2 3" key="1">
    <citation type="submission" date="2023-02" db="EMBL/GenBank/DDBJ databases">
        <title>Genome sequencing required for Actinomycetospora new species description.</title>
        <authorList>
            <person name="Saimee Y."/>
            <person name="Duangmal K."/>
        </authorList>
    </citation>
    <scope>NUCLEOTIDE SEQUENCE [LARGE SCALE GENOMIC DNA]</scope>
    <source>
        <strain evidence="2 3">DW7H6</strain>
    </source>
</reference>
<evidence type="ECO:0000313" key="2">
    <source>
        <dbReference type="EMBL" id="MDD7966144.1"/>
    </source>
</evidence>